<dbReference type="Proteomes" id="UP001623349">
    <property type="component" value="Unassembled WGS sequence"/>
</dbReference>
<dbReference type="CDD" id="cd03209">
    <property type="entry name" value="GST_C_Mu"/>
    <property type="match status" value="1"/>
</dbReference>
<keyword evidence="2 3" id="KW-0808">Transferase</keyword>
<accession>A0ABQ0ELK9</accession>
<organism evidence="6 7">
    <name type="scientific">Apodemus speciosus</name>
    <name type="common">Large Japanese field mouse</name>
    <dbReference type="NCBI Taxonomy" id="105296"/>
    <lineage>
        <taxon>Eukaryota</taxon>
        <taxon>Metazoa</taxon>
        <taxon>Chordata</taxon>
        <taxon>Craniata</taxon>
        <taxon>Vertebrata</taxon>
        <taxon>Euteleostomi</taxon>
        <taxon>Mammalia</taxon>
        <taxon>Eutheria</taxon>
        <taxon>Euarchontoglires</taxon>
        <taxon>Glires</taxon>
        <taxon>Rodentia</taxon>
        <taxon>Myomorpha</taxon>
        <taxon>Muroidea</taxon>
        <taxon>Muridae</taxon>
        <taxon>Murinae</taxon>
        <taxon>Apodemus</taxon>
    </lineage>
</organism>
<dbReference type="PROSITE" id="PS50404">
    <property type="entry name" value="GST_NTER"/>
    <property type="match status" value="1"/>
</dbReference>
<dbReference type="InterPro" id="IPR036282">
    <property type="entry name" value="Glutathione-S-Trfase_C_sf"/>
</dbReference>
<dbReference type="InterPro" id="IPR004045">
    <property type="entry name" value="Glutathione_S-Trfase_N"/>
</dbReference>
<sequence>MYFYEYEPIYRQDFRFTLREYSNCSHENPFLVILVNSRPSDVKARQTIRVTWDLAHAIRLLLEYTDTSYEDKKYTMGDAPDFDRSQWLNEKFKLDLDFPNLPYLIDGSHKITQSNAILRYLGRKHNLLERRRRERIRVDILENQVMDTRLQFAMVCYSPDFLAHSHWISSRSQKEKKKPEYLEGLPEKMKLYSEFLGNQPWFAGNKVTYVDFLVYDILDQHRIFEPKCLDTFPNLKDFIARFEGLKKISDYMKSSRFLSKPIFAKMAFWNPK</sequence>
<evidence type="ECO:0000256" key="2">
    <source>
        <dbReference type="ARBA" id="ARBA00022679"/>
    </source>
</evidence>
<evidence type="ECO:0000259" key="4">
    <source>
        <dbReference type="PROSITE" id="PS50404"/>
    </source>
</evidence>
<proteinExistence type="inferred from homology"/>
<dbReference type="CDD" id="cd03075">
    <property type="entry name" value="GST_N_Mu"/>
    <property type="match status" value="1"/>
</dbReference>
<feature type="domain" description="GST C-terminal" evidence="5">
    <location>
        <begin position="131"/>
        <end position="262"/>
    </location>
</feature>
<dbReference type="SUPFAM" id="SSF47616">
    <property type="entry name" value="GST C-terminal domain-like"/>
    <property type="match status" value="1"/>
</dbReference>
<dbReference type="PROSITE" id="PS50405">
    <property type="entry name" value="GST_CTER"/>
    <property type="match status" value="1"/>
</dbReference>
<protein>
    <recommendedName>
        <fullName evidence="3">Glutathione S-transferase</fullName>
        <ecNumber evidence="3">2.5.1.18</ecNumber>
    </recommendedName>
</protein>
<evidence type="ECO:0000313" key="6">
    <source>
        <dbReference type="EMBL" id="GAB1287999.1"/>
    </source>
</evidence>
<keyword evidence="7" id="KW-1185">Reference proteome</keyword>
<dbReference type="PANTHER" id="PTHR11571:SF271">
    <property type="entry name" value="GLUTATHIONE S-TRANSFERASE MU 2"/>
    <property type="match status" value="1"/>
</dbReference>
<dbReference type="InterPro" id="IPR040079">
    <property type="entry name" value="Glutathione_S-Trfase"/>
</dbReference>
<dbReference type="InterPro" id="IPR003081">
    <property type="entry name" value="GST_mu"/>
</dbReference>
<dbReference type="InterPro" id="IPR004046">
    <property type="entry name" value="GST_C"/>
</dbReference>
<comment type="caution">
    <text evidence="6">The sequence shown here is derived from an EMBL/GenBank/DDBJ whole genome shotgun (WGS) entry which is preliminary data.</text>
</comment>
<dbReference type="EC" id="2.5.1.18" evidence="3"/>
<dbReference type="PANTHER" id="PTHR11571">
    <property type="entry name" value="GLUTATHIONE S-TRANSFERASE"/>
    <property type="match status" value="1"/>
</dbReference>
<dbReference type="InterPro" id="IPR036249">
    <property type="entry name" value="Thioredoxin-like_sf"/>
</dbReference>
<dbReference type="Gene3D" id="3.40.30.10">
    <property type="entry name" value="Glutaredoxin"/>
    <property type="match status" value="1"/>
</dbReference>
<gene>
    <name evidence="6" type="ORF">APTSU1_000322900</name>
</gene>
<reference evidence="6 7" key="1">
    <citation type="submission" date="2024-08" db="EMBL/GenBank/DDBJ databases">
        <title>The draft genome of Apodemus speciosus.</title>
        <authorList>
            <person name="Nabeshima K."/>
            <person name="Suzuki S."/>
            <person name="Onuma M."/>
        </authorList>
    </citation>
    <scope>NUCLEOTIDE SEQUENCE [LARGE SCALE GENOMIC DNA]</scope>
    <source>
        <strain evidence="6">IB14-021</strain>
    </source>
</reference>
<dbReference type="InterPro" id="IPR010987">
    <property type="entry name" value="Glutathione-S-Trfase_C-like"/>
</dbReference>
<comment type="catalytic activity">
    <reaction evidence="3">
        <text>RX + glutathione = an S-substituted glutathione + a halide anion + H(+)</text>
        <dbReference type="Rhea" id="RHEA:16437"/>
        <dbReference type="ChEBI" id="CHEBI:15378"/>
        <dbReference type="ChEBI" id="CHEBI:16042"/>
        <dbReference type="ChEBI" id="CHEBI:17792"/>
        <dbReference type="ChEBI" id="CHEBI:57925"/>
        <dbReference type="ChEBI" id="CHEBI:90779"/>
        <dbReference type="EC" id="2.5.1.18"/>
    </reaction>
</comment>
<dbReference type="PRINTS" id="PR01267">
    <property type="entry name" value="GSTRNSFRASEM"/>
</dbReference>
<dbReference type="EMBL" id="BAAFST010000003">
    <property type="protein sequence ID" value="GAB1287999.1"/>
    <property type="molecule type" value="Genomic_DNA"/>
</dbReference>
<dbReference type="Pfam" id="PF02798">
    <property type="entry name" value="GST_N"/>
    <property type="match status" value="1"/>
</dbReference>
<name>A0ABQ0ELK9_APOSI</name>
<dbReference type="Pfam" id="PF00043">
    <property type="entry name" value="GST_C"/>
    <property type="match status" value="1"/>
</dbReference>
<dbReference type="SFLD" id="SFLDS00019">
    <property type="entry name" value="Glutathione_Transferase_(cytos"/>
    <property type="match status" value="1"/>
</dbReference>
<evidence type="ECO:0000259" key="5">
    <source>
        <dbReference type="PROSITE" id="PS50405"/>
    </source>
</evidence>
<feature type="domain" description="GST N-terminal" evidence="4">
    <location>
        <begin position="42"/>
        <end position="129"/>
    </location>
</feature>
<dbReference type="Gene3D" id="1.20.1050.10">
    <property type="match status" value="1"/>
</dbReference>
<evidence type="ECO:0000313" key="7">
    <source>
        <dbReference type="Proteomes" id="UP001623349"/>
    </source>
</evidence>
<evidence type="ECO:0000256" key="1">
    <source>
        <dbReference type="ARBA" id="ARBA00005861"/>
    </source>
</evidence>
<dbReference type="SUPFAM" id="SSF52833">
    <property type="entry name" value="Thioredoxin-like"/>
    <property type="match status" value="1"/>
</dbReference>
<evidence type="ECO:0000256" key="3">
    <source>
        <dbReference type="RuleBase" id="RU003494"/>
    </source>
</evidence>
<dbReference type="InterPro" id="IPR050213">
    <property type="entry name" value="GST_superfamily"/>
</dbReference>
<comment type="similarity">
    <text evidence="1 3">Belongs to the GST superfamily. Mu family.</text>
</comment>